<keyword evidence="3" id="KW-1185">Reference proteome</keyword>
<dbReference type="AlphaFoldDB" id="A0A918L7P0"/>
<protein>
    <submittedName>
        <fullName evidence="2">Uncharacterized protein</fullName>
    </submittedName>
</protein>
<organism evidence="2 3">
    <name type="scientific">Streptomyces griseoviridis</name>
    <dbReference type="NCBI Taxonomy" id="45398"/>
    <lineage>
        <taxon>Bacteria</taxon>
        <taxon>Bacillati</taxon>
        <taxon>Actinomycetota</taxon>
        <taxon>Actinomycetes</taxon>
        <taxon>Kitasatosporales</taxon>
        <taxon>Streptomycetaceae</taxon>
        <taxon>Streptomyces</taxon>
    </lineage>
</organism>
<name>A0A918L7P0_STRGD</name>
<sequence length="65" mass="7403">MLDAALTQPLIRAVEQLVVDQEHVMPHPDLHRWLGELKQHAVGEPDAGERAPGRRFRASDSRRKN</sequence>
<accession>A0A918L7P0</accession>
<reference evidence="2" key="1">
    <citation type="journal article" date="2014" name="Int. J. Syst. Evol. Microbiol.">
        <title>Complete genome sequence of Corynebacterium casei LMG S-19264T (=DSM 44701T), isolated from a smear-ripened cheese.</title>
        <authorList>
            <consortium name="US DOE Joint Genome Institute (JGI-PGF)"/>
            <person name="Walter F."/>
            <person name="Albersmeier A."/>
            <person name="Kalinowski J."/>
            <person name="Ruckert C."/>
        </authorList>
    </citation>
    <scope>NUCLEOTIDE SEQUENCE</scope>
    <source>
        <strain evidence="2">JCM 4234</strain>
    </source>
</reference>
<dbReference type="Proteomes" id="UP000653493">
    <property type="component" value="Unassembled WGS sequence"/>
</dbReference>
<evidence type="ECO:0000313" key="3">
    <source>
        <dbReference type="Proteomes" id="UP000653493"/>
    </source>
</evidence>
<evidence type="ECO:0000313" key="2">
    <source>
        <dbReference type="EMBL" id="GGS17952.1"/>
    </source>
</evidence>
<feature type="region of interest" description="Disordered" evidence="1">
    <location>
        <begin position="41"/>
        <end position="65"/>
    </location>
</feature>
<comment type="caution">
    <text evidence="2">The sequence shown here is derived from an EMBL/GenBank/DDBJ whole genome shotgun (WGS) entry which is preliminary data.</text>
</comment>
<reference evidence="2" key="2">
    <citation type="submission" date="2020-09" db="EMBL/GenBank/DDBJ databases">
        <authorList>
            <person name="Sun Q."/>
            <person name="Ohkuma M."/>
        </authorList>
    </citation>
    <scope>NUCLEOTIDE SEQUENCE</scope>
    <source>
        <strain evidence="2">JCM 4234</strain>
    </source>
</reference>
<evidence type="ECO:0000256" key="1">
    <source>
        <dbReference type="SAM" id="MobiDB-lite"/>
    </source>
</evidence>
<dbReference type="EMBL" id="BMSL01000001">
    <property type="protein sequence ID" value="GGS17952.1"/>
    <property type="molecule type" value="Genomic_DNA"/>
</dbReference>
<proteinExistence type="predicted"/>
<gene>
    <name evidence="2" type="ORF">GCM10010238_02560</name>
</gene>